<dbReference type="GO" id="GO:0004553">
    <property type="term" value="F:hydrolase activity, hydrolyzing O-glycosyl compounds"/>
    <property type="evidence" value="ECO:0007669"/>
    <property type="project" value="InterPro"/>
</dbReference>
<evidence type="ECO:0000259" key="3">
    <source>
        <dbReference type="PROSITE" id="PS51762"/>
    </source>
</evidence>
<dbReference type="CDD" id="cd02181">
    <property type="entry name" value="GH16_fungal_Lam16A_glucanase"/>
    <property type="match status" value="1"/>
</dbReference>
<sequence>MKAFTILAFAGIAAAQLPSFADSLNLVDTFMHDLQISFHEITGNHPRRSFHKRAPGKLAKRCIRRPSGYPGPGGNTTTTTRSASGSASSTRTSTRASGLPSISSTTLISSSTLASTTSDFVSTIPTTTSRVISTTRAFPTFSTTTSIISTSSVPVTSTTSTTSTTPISSTSATSFFPLPIPTSTSIGTTTRTSSSTSSSTRTSSSVPSSTSSSTSSAPTPSSTWTLQTRMEGNTFFDGWEFWSYPDPTNGNIPSPQSPSFTKTISTTGAVDYQNLDGSSSAGLHEINSDGHAIMRVETTQQVSGNRKSVRLHSHVTYNGGLVILDAVHMPYGCGTWPAFWSNGPNWPNGGEIDIVEGVNDYQTNQASLHTKSGCTIPQEYGSSGTLAASLNCAADETGNQGCGQLNSKPNNYGKSFNDNGGGVYAMKWDRSGISIYFFPRDEIPSDIENEAPRPDRWGTPVGNWPAQSCDPFEFMSDHIMIFDTTLCGDWAGNAWQSSGIAGQTRTCADMTGYNTCLDYIRNEGSKLKDAFWEVKSVKLYT</sequence>
<feature type="compositionally biased region" description="Low complexity" evidence="1">
    <location>
        <begin position="75"/>
        <end position="102"/>
    </location>
</feature>
<dbReference type="InterPro" id="IPR050546">
    <property type="entry name" value="Glycosyl_Hydrlase_16"/>
</dbReference>
<feature type="region of interest" description="Disordered" evidence="1">
    <location>
        <begin position="152"/>
        <end position="226"/>
    </location>
</feature>
<dbReference type="InterPro" id="IPR013320">
    <property type="entry name" value="ConA-like_dom_sf"/>
</dbReference>
<dbReference type="PANTHER" id="PTHR10963">
    <property type="entry name" value="GLYCOSYL HYDROLASE-RELATED"/>
    <property type="match status" value="1"/>
</dbReference>
<feature type="domain" description="GH16" evidence="3">
    <location>
        <begin position="212"/>
        <end position="499"/>
    </location>
</feature>
<gene>
    <name evidence="4" type="ORF">RHS03_04151</name>
</gene>
<dbReference type="OrthoDB" id="192832at2759"/>
<evidence type="ECO:0000256" key="1">
    <source>
        <dbReference type="SAM" id="MobiDB-lite"/>
    </source>
</evidence>
<feature type="compositionally biased region" description="Low complexity" evidence="1">
    <location>
        <begin position="152"/>
        <end position="225"/>
    </location>
</feature>
<feature type="signal peptide" evidence="2">
    <location>
        <begin position="1"/>
        <end position="15"/>
    </location>
</feature>
<name>A0A8H7HWE9_9AGAM</name>
<feature type="region of interest" description="Disordered" evidence="1">
    <location>
        <begin position="62"/>
        <end position="102"/>
    </location>
</feature>
<dbReference type="InterPro" id="IPR000757">
    <property type="entry name" value="Beta-glucanase-like"/>
</dbReference>
<dbReference type="AlphaFoldDB" id="A0A8H7HWE9"/>
<dbReference type="PROSITE" id="PS51762">
    <property type="entry name" value="GH16_2"/>
    <property type="match status" value="1"/>
</dbReference>
<feature type="non-terminal residue" evidence="4">
    <location>
        <position position="541"/>
    </location>
</feature>
<dbReference type="Proteomes" id="UP000602905">
    <property type="component" value="Unassembled WGS sequence"/>
</dbReference>
<accession>A0A8H7HWE9</accession>
<evidence type="ECO:0000313" key="5">
    <source>
        <dbReference type="Proteomes" id="UP000602905"/>
    </source>
</evidence>
<keyword evidence="2" id="KW-0732">Signal</keyword>
<protein>
    <submittedName>
        <fullName evidence="4">Glycoside hydrolase family 16 protein</fullName>
    </submittedName>
</protein>
<comment type="caution">
    <text evidence="4">The sequence shown here is derived from an EMBL/GenBank/DDBJ whole genome shotgun (WGS) entry which is preliminary data.</text>
</comment>
<proteinExistence type="predicted"/>
<keyword evidence="4" id="KW-0378">Hydrolase</keyword>
<dbReference type="SUPFAM" id="SSF49899">
    <property type="entry name" value="Concanavalin A-like lectins/glucanases"/>
    <property type="match status" value="1"/>
</dbReference>
<dbReference type="PANTHER" id="PTHR10963:SF24">
    <property type="entry name" value="GLYCOSIDASE C21B10.07-RELATED"/>
    <property type="match status" value="1"/>
</dbReference>
<organism evidence="4 5">
    <name type="scientific">Rhizoctonia solani</name>
    <dbReference type="NCBI Taxonomy" id="456999"/>
    <lineage>
        <taxon>Eukaryota</taxon>
        <taxon>Fungi</taxon>
        <taxon>Dikarya</taxon>
        <taxon>Basidiomycota</taxon>
        <taxon>Agaricomycotina</taxon>
        <taxon>Agaricomycetes</taxon>
        <taxon>Cantharellales</taxon>
        <taxon>Ceratobasidiaceae</taxon>
        <taxon>Rhizoctonia</taxon>
    </lineage>
</organism>
<evidence type="ECO:0000313" key="4">
    <source>
        <dbReference type="EMBL" id="KAF8708385.1"/>
    </source>
</evidence>
<dbReference type="GO" id="GO:0009251">
    <property type="term" value="P:glucan catabolic process"/>
    <property type="evidence" value="ECO:0007669"/>
    <property type="project" value="TreeGrafter"/>
</dbReference>
<dbReference type="EMBL" id="JACYCD010000049">
    <property type="protein sequence ID" value="KAF8708385.1"/>
    <property type="molecule type" value="Genomic_DNA"/>
</dbReference>
<feature type="chain" id="PRO_5034008027" evidence="2">
    <location>
        <begin position="16"/>
        <end position="541"/>
    </location>
</feature>
<reference evidence="4" key="1">
    <citation type="submission" date="2020-09" db="EMBL/GenBank/DDBJ databases">
        <title>Comparative genome analyses of four rice-infecting Rhizoctonia solani isolates reveal extensive enrichment of homogalacturonan modification genes.</title>
        <authorList>
            <person name="Lee D.-Y."/>
            <person name="Jeon J."/>
            <person name="Kim K.-T."/>
            <person name="Cheong K."/>
            <person name="Song H."/>
            <person name="Choi G."/>
            <person name="Ko J."/>
            <person name="Opiyo S.O."/>
            <person name="Zuo S."/>
            <person name="Madhav S."/>
            <person name="Lee Y.-H."/>
            <person name="Wang G.-L."/>
        </authorList>
    </citation>
    <scope>NUCLEOTIDE SEQUENCE</scope>
    <source>
        <strain evidence="4">AG1-IA WGL</strain>
    </source>
</reference>
<dbReference type="Gene3D" id="2.60.120.200">
    <property type="match status" value="1"/>
</dbReference>
<evidence type="ECO:0000256" key="2">
    <source>
        <dbReference type="SAM" id="SignalP"/>
    </source>
</evidence>
<dbReference type="Pfam" id="PF26113">
    <property type="entry name" value="GH16_XgeA"/>
    <property type="match status" value="1"/>
</dbReference>